<evidence type="ECO:0000256" key="1">
    <source>
        <dbReference type="ARBA" id="ARBA00000085"/>
    </source>
</evidence>
<dbReference type="SMART" id="SM00388">
    <property type="entry name" value="HisKA"/>
    <property type="match status" value="1"/>
</dbReference>
<feature type="region of interest" description="Disordered" evidence="8">
    <location>
        <begin position="406"/>
        <end position="438"/>
    </location>
</feature>
<dbReference type="Gene3D" id="3.30.450.20">
    <property type="entry name" value="PAS domain"/>
    <property type="match status" value="1"/>
</dbReference>
<dbReference type="InterPro" id="IPR050736">
    <property type="entry name" value="Sensor_HK_Regulatory"/>
</dbReference>
<evidence type="ECO:0000256" key="5">
    <source>
        <dbReference type="ARBA" id="ARBA00022777"/>
    </source>
</evidence>
<dbReference type="PROSITE" id="PS50112">
    <property type="entry name" value="PAS"/>
    <property type="match status" value="1"/>
</dbReference>
<evidence type="ECO:0000256" key="6">
    <source>
        <dbReference type="ARBA" id="ARBA00023012"/>
    </source>
</evidence>
<keyword evidence="11" id="KW-0547">Nucleotide-binding</keyword>
<evidence type="ECO:0000259" key="10">
    <source>
        <dbReference type="PROSITE" id="PS50112"/>
    </source>
</evidence>
<dbReference type="CDD" id="cd00075">
    <property type="entry name" value="HATPase"/>
    <property type="match status" value="1"/>
</dbReference>
<feature type="compositionally biased region" description="Low complexity" evidence="8">
    <location>
        <begin position="408"/>
        <end position="419"/>
    </location>
</feature>
<dbReference type="Pfam" id="PF08448">
    <property type="entry name" value="PAS_4"/>
    <property type="match status" value="1"/>
</dbReference>
<keyword evidence="6" id="KW-0902">Two-component regulatory system</keyword>
<reference evidence="11 12" key="1">
    <citation type="journal article" date="2019" name="Int. J. Syst. Evol. Microbiol.">
        <title>The Global Catalogue of Microorganisms (GCM) 10K type strain sequencing project: providing services to taxonomists for standard genome sequencing and annotation.</title>
        <authorList>
            <consortium name="The Broad Institute Genomics Platform"/>
            <consortium name="The Broad Institute Genome Sequencing Center for Infectious Disease"/>
            <person name="Wu L."/>
            <person name="Ma J."/>
        </authorList>
    </citation>
    <scope>NUCLEOTIDE SEQUENCE [LARGE SCALE GENOMIC DNA]</scope>
    <source>
        <strain evidence="11 12">GX26</strain>
    </source>
</reference>
<dbReference type="InterPro" id="IPR035965">
    <property type="entry name" value="PAS-like_dom_sf"/>
</dbReference>
<dbReference type="Proteomes" id="UP001596395">
    <property type="component" value="Unassembled WGS sequence"/>
</dbReference>
<dbReference type="InterPro" id="IPR000014">
    <property type="entry name" value="PAS"/>
</dbReference>
<dbReference type="SMART" id="SM00387">
    <property type="entry name" value="HATPase_c"/>
    <property type="match status" value="1"/>
</dbReference>
<dbReference type="RefSeq" id="WP_336348431.1">
    <property type="nucleotide sequence ID" value="NZ_JAZAQL010000001.1"/>
</dbReference>
<dbReference type="EC" id="2.7.13.3" evidence="2"/>
<dbReference type="InterPro" id="IPR036097">
    <property type="entry name" value="HisK_dim/P_sf"/>
</dbReference>
<dbReference type="InterPro" id="IPR004358">
    <property type="entry name" value="Sig_transdc_His_kin-like_C"/>
</dbReference>
<name>A0ABD5V8R5_9EURY</name>
<gene>
    <name evidence="11" type="ORF">ACFQGB_00850</name>
</gene>
<dbReference type="GO" id="GO:0005524">
    <property type="term" value="F:ATP binding"/>
    <property type="evidence" value="ECO:0007669"/>
    <property type="project" value="UniProtKB-KW"/>
</dbReference>
<evidence type="ECO:0000313" key="12">
    <source>
        <dbReference type="Proteomes" id="UP001596395"/>
    </source>
</evidence>
<organism evidence="11 12">
    <name type="scientific">Halorubellus litoreus</name>
    <dbReference type="NCBI Taxonomy" id="755308"/>
    <lineage>
        <taxon>Archaea</taxon>
        <taxon>Methanobacteriati</taxon>
        <taxon>Methanobacteriota</taxon>
        <taxon>Stenosarchaea group</taxon>
        <taxon>Halobacteria</taxon>
        <taxon>Halobacteriales</taxon>
        <taxon>Halorubellaceae</taxon>
        <taxon>Halorubellus</taxon>
    </lineage>
</organism>
<dbReference type="PROSITE" id="PS50109">
    <property type="entry name" value="HIS_KIN"/>
    <property type="match status" value="1"/>
</dbReference>
<keyword evidence="3" id="KW-0597">Phosphoprotein</keyword>
<evidence type="ECO:0000256" key="3">
    <source>
        <dbReference type="ARBA" id="ARBA00022553"/>
    </source>
</evidence>
<dbReference type="Gene3D" id="3.30.565.10">
    <property type="entry name" value="Histidine kinase-like ATPase, C-terminal domain"/>
    <property type="match status" value="1"/>
</dbReference>
<dbReference type="PANTHER" id="PTHR43711:SF1">
    <property type="entry name" value="HISTIDINE KINASE 1"/>
    <property type="match status" value="1"/>
</dbReference>
<protein>
    <recommendedName>
        <fullName evidence="2">histidine kinase</fullName>
        <ecNumber evidence="2">2.7.13.3</ecNumber>
    </recommendedName>
</protein>
<keyword evidence="4" id="KW-0808">Transferase</keyword>
<proteinExistence type="predicted"/>
<accession>A0ABD5V8R5</accession>
<dbReference type="CDD" id="cd00082">
    <property type="entry name" value="HisKA"/>
    <property type="match status" value="1"/>
</dbReference>
<dbReference type="InterPro" id="IPR013656">
    <property type="entry name" value="PAS_4"/>
</dbReference>
<dbReference type="InterPro" id="IPR003594">
    <property type="entry name" value="HATPase_dom"/>
</dbReference>
<dbReference type="SMART" id="SM00091">
    <property type="entry name" value="PAS"/>
    <property type="match status" value="1"/>
</dbReference>
<evidence type="ECO:0000256" key="7">
    <source>
        <dbReference type="SAM" id="Coils"/>
    </source>
</evidence>
<dbReference type="PANTHER" id="PTHR43711">
    <property type="entry name" value="TWO-COMPONENT HISTIDINE KINASE"/>
    <property type="match status" value="1"/>
</dbReference>
<dbReference type="AlphaFoldDB" id="A0ABD5V8R5"/>
<dbReference type="Gene3D" id="1.10.287.130">
    <property type="match status" value="1"/>
</dbReference>
<feature type="domain" description="PAS" evidence="10">
    <location>
        <begin position="153"/>
        <end position="226"/>
    </location>
</feature>
<dbReference type="Pfam" id="PF00512">
    <property type="entry name" value="HisKA"/>
    <property type="match status" value="1"/>
</dbReference>
<dbReference type="InterPro" id="IPR005467">
    <property type="entry name" value="His_kinase_dom"/>
</dbReference>
<feature type="domain" description="Histidine kinase" evidence="9">
    <location>
        <begin position="296"/>
        <end position="536"/>
    </location>
</feature>
<dbReference type="GO" id="GO:0004673">
    <property type="term" value="F:protein histidine kinase activity"/>
    <property type="evidence" value="ECO:0007669"/>
    <property type="project" value="UniProtKB-EC"/>
</dbReference>
<dbReference type="PRINTS" id="PR00344">
    <property type="entry name" value="BCTRLSENSOR"/>
</dbReference>
<dbReference type="SUPFAM" id="SSF47384">
    <property type="entry name" value="Homodimeric domain of signal transducing histidine kinase"/>
    <property type="match status" value="1"/>
</dbReference>
<sequence length="542" mass="57895">MNGGSGVESDAGVVGEPVAILVVGGDDELARRLESRLGSATEASVEVASDRTAALAALDDVDCVVRTGPVNDADAGEFLAAVRVRDELLPCLAYGPVEETCSLLEALATGYTDVVPATDSGSVDVLCDRIVRAVTAARTRSRANEQAAALRAERDRFAALFENIPEPTVFYELDGDDPVALDVNPAFEDVFGYDARTVRGDVVDEYIVPDDLRDEAAELNDRIADGEHLDTEVRRSTTEGDREFLLRDVPLVEGDLMRGYAIYTDITLQREREARLREATDRLEAQNERLEAFTGVVSHDLRHPLSVAMTYTELLAERYDDEDLNAVENALERMDDLIQDLLALAQQGAAAQDRELLDLETVAREAWAGVDTGNATLSVTTGGAAIRADESRLRQLFENLFANSVEHGSTGSRTSSGNSVEHGSTSSRTQSDDSVEHGDVAAADGAEPLESADGGADDGELHVRVGTLTDDDRGFFIADDGTGIPASERGSVFEQGYSGDDGTGFGLAIVKAVADAHDWTVTVEESDGGGARFAFTDVDLVA</sequence>
<dbReference type="SUPFAM" id="SSF55874">
    <property type="entry name" value="ATPase domain of HSP90 chaperone/DNA topoisomerase II/histidine kinase"/>
    <property type="match status" value="1"/>
</dbReference>
<keyword evidence="5" id="KW-0418">Kinase</keyword>
<dbReference type="EMBL" id="JBHSXN010000001">
    <property type="protein sequence ID" value="MFC6951396.1"/>
    <property type="molecule type" value="Genomic_DNA"/>
</dbReference>
<dbReference type="NCBIfam" id="TIGR00229">
    <property type="entry name" value="sensory_box"/>
    <property type="match status" value="1"/>
</dbReference>
<dbReference type="GO" id="GO:0000160">
    <property type="term" value="P:phosphorelay signal transduction system"/>
    <property type="evidence" value="ECO:0007669"/>
    <property type="project" value="UniProtKB-KW"/>
</dbReference>
<evidence type="ECO:0000313" key="11">
    <source>
        <dbReference type="EMBL" id="MFC6951396.1"/>
    </source>
</evidence>
<evidence type="ECO:0000256" key="8">
    <source>
        <dbReference type="SAM" id="MobiDB-lite"/>
    </source>
</evidence>
<comment type="caution">
    <text evidence="11">The sequence shown here is derived from an EMBL/GenBank/DDBJ whole genome shotgun (WGS) entry which is preliminary data.</text>
</comment>
<evidence type="ECO:0000259" key="9">
    <source>
        <dbReference type="PROSITE" id="PS50109"/>
    </source>
</evidence>
<keyword evidence="7" id="KW-0175">Coiled coil</keyword>
<dbReference type="InterPro" id="IPR036890">
    <property type="entry name" value="HATPase_C_sf"/>
</dbReference>
<dbReference type="Pfam" id="PF02518">
    <property type="entry name" value="HATPase_c"/>
    <property type="match status" value="1"/>
</dbReference>
<dbReference type="InterPro" id="IPR003661">
    <property type="entry name" value="HisK_dim/P_dom"/>
</dbReference>
<dbReference type="CDD" id="cd00130">
    <property type="entry name" value="PAS"/>
    <property type="match status" value="1"/>
</dbReference>
<dbReference type="SUPFAM" id="SSF55785">
    <property type="entry name" value="PYP-like sensor domain (PAS domain)"/>
    <property type="match status" value="1"/>
</dbReference>
<evidence type="ECO:0000256" key="4">
    <source>
        <dbReference type="ARBA" id="ARBA00022679"/>
    </source>
</evidence>
<feature type="coiled-coil region" evidence="7">
    <location>
        <begin position="269"/>
        <end position="296"/>
    </location>
</feature>
<keyword evidence="12" id="KW-1185">Reference proteome</keyword>
<comment type="catalytic activity">
    <reaction evidence="1">
        <text>ATP + protein L-histidine = ADP + protein N-phospho-L-histidine.</text>
        <dbReference type="EC" id="2.7.13.3"/>
    </reaction>
</comment>
<keyword evidence="11" id="KW-0067">ATP-binding</keyword>
<evidence type="ECO:0000256" key="2">
    <source>
        <dbReference type="ARBA" id="ARBA00012438"/>
    </source>
</evidence>